<dbReference type="EMBL" id="JAASQJ010000001">
    <property type="protein sequence ID" value="NIJ52326.1"/>
    <property type="molecule type" value="Genomic_DNA"/>
</dbReference>
<dbReference type="InterPro" id="IPR017481">
    <property type="entry name" value="CHP03032"/>
</dbReference>
<protein>
    <recommendedName>
        <fullName evidence="1">Conserved hypothetical protein CHP03032 domain-containing protein</fullName>
    </recommendedName>
</protein>
<keyword evidence="3" id="KW-1185">Reference proteome</keyword>
<dbReference type="Proteomes" id="UP001179181">
    <property type="component" value="Unassembled WGS sequence"/>
</dbReference>
<dbReference type="SUPFAM" id="SSF63829">
    <property type="entry name" value="Calcium-dependent phosphotriesterase"/>
    <property type="match status" value="1"/>
</dbReference>
<feature type="domain" description="Conserved hypothetical protein CHP03032" evidence="1">
    <location>
        <begin position="86"/>
        <end position="273"/>
    </location>
</feature>
<sequence>MEDFLEDTHLLMTFYEPSNPSGIFIYSIRDRTMLQLFTRSVRGISIVRDKWVVCEVARKNDVFYPKVHFFEERRHTVKIFEEINGPHDILVTGDQVLLVGTRNNSVFKIDSLGNFEVFWAPSGDPDSWHLNCLYSSGENLYVSAFTTSSHFRGWENSCVGTGVVYSILEERPVITNLHCPHSPLLTANNTWLICNSGDGTLMEISKDGIVLRSLFLDGWTRGLQVSKTLVYIGVTPTREFNKYMNARLIVVSLDSWEVVHEVELPGTDLYQLQLLDLNTFLELTGLFVETFGKYENCNSKM</sequence>
<comment type="caution">
    <text evidence="2">The sequence shown here is derived from an EMBL/GenBank/DDBJ whole genome shotgun (WGS) entry which is preliminary data.</text>
</comment>
<accession>A0ABX0UMM3</accession>
<evidence type="ECO:0000259" key="1">
    <source>
        <dbReference type="Pfam" id="PF16261"/>
    </source>
</evidence>
<proteinExistence type="predicted"/>
<organism evidence="2 3">
    <name type="scientific">Dyadobacter arcticus</name>
    <dbReference type="NCBI Taxonomy" id="1078754"/>
    <lineage>
        <taxon>Bacteria</taxon>
        <taxon>Pseudomonadati</taxon>
        <taxon>Bacteroidota</taxon>
        <taxon>Cytophagia</taxon>
        <taxon>Cytophagales</taxon>
        <taxon>Spirosomataceae</taxon>
        <taxon>Dyadobacter</taxon>
    </lineage>
</organism>
<evidence type="ECO:0000313" key="3">
    <source>
        <dbReference type="Proteomes" id="UP001179181"/>
    </source>
</evidence>
<evidence type="ECO:0000313" key="2">
    <source>
        <dbReference type="EMBL" id="NIJ52326.1"/>
    </source>
</evidence>
<name>A0ABX0UMM3_9BACT</name>
<reference evidence="2 3" key="1">
    <citation type="submission" date="2020-03" db="EMBL/GenBank/DDBJ databases">
        <title>Genomic Encyclopedia of Type Strains, Phase IV (KMG-IV): sequencing the most valuable type-strain genomes for metagenomic binning, comparative biology and taxonomic classification.</title>
        <authorList>
            <person name="Goeker M."/>
        </authorList>
    </citation>
    <scope>NUCLEOTIDE SEQUENCE [LARGE SCALE GENOMIC DNA]</scope>
    <source>
        <strain evidence="2 3">DSM 102865</strain>
    </source>
</reference>
<gene>
    <name evidence="2" type="ORF">FHS68_001482</name>
</gene>
<dbReference type="Pfam" id="PF16261">
    <property type="entry name" value="DUF4915"/>
    <property type="match status" value="1"/>
</dbReference>
<dbReference type="RefSeq" id="WP_167268538.1">
    <property type="nucleotide sequence ID" value="NZ_JAASQJ010000001.1"/>
</dbReference>